<gene>
    <name evidence="3" type="ORF">M5D96_011941</name>
</gene>
<comment type="caution">
    <text evidence="3">The sequence shown here is derived from an EMBL/GenBank/DDBJ whole genome shotgun (WGS) entry which is preliminary data.</text>
</comment>
<keyword evidence="1" id="KW-0238">DNA-binding</keyword>
<evidence type="ECO:0000259" key="2">
    <source>
        <dbReference type="Pfam" id="PF24903"/>
    </source>
</evidence>
<dbReference type="PANTHER" id="PTHR21166">
    <property type="entry name" value="CELL DIVISION CONTROL PROTEIN 24 OB DOMAIN-CONTAINING PROTEIN-RELATED"/>
    <property type="match status" value="1"/>
</dbReference>
<protein>
    <recommendedName>
        <fullName evidence="2">MEIOB-like N-terminal domain-containing protein</fullName>
    </recommendedName>
</protein>
<dbReference type="GO" id="GO:0000712">
    <property type="term" value="P:resolution of meiotic recombination intermediates"/>
    <property type="evidence" value="ECO:0007669"/>
    <property type="project" value="TreeGrafter"/>
</dbReference>
<keyword evidence="4" id="KW-1185">Reference proteome</keyword>
<evidence type="ECO:0000256" key="1">
    <source>
        <dbReference type="ARBA" id="ARBA00023125"/>
    </source>
</evidence>
<dbReference type="InterPro" id="IPR056880">
    <property type="entry name" value="OB_MEIOB_N"/>
</dbReference>
<dbReference type="OrthoDB" id="9937820at2759"/>
<dbReference type="Pfam" id="PF24903">
    <property type="entry name" value="OB_MEIOB_N"/>
    <property type="match status" value="1"/>
</dbReference>
<dbReference type="Proteomes" id="UP001059596">
    <property type="component" value="Unassembled WGS sequence"/>
</dbReference>
<dbReference type="GO" id="GO:0003697">
    <property type="term" value="F:single-stranded DNA binding"/>
    <property type="evidence" value="ECO:0007669"/>
    <property type="project" value="TreeGrafter"/>
</dbReference>
<organism evidence="3 4">
    <name type="scientific">Drosophila gunungcola</name>
    <name type="common">fruit fly</name>
    <dbReference type="NCBI Taxonomy" id="103775"/>
    <lineage>
        <taxon>Eukaryota</taxon>
        <taxon>Metazoa</taxon>
        <taxon>Ecdysozoa</taxon>
        <taxon>Arthropoda</taxon>
        <taxon>Hexapoda</taxon>
        <taxon>Insecta</taxon>
        <taxon>Pterygota</taxon>
        <taxon>Neoptera</taxon>
        <taxon>Endopterygota</taxon>
        <taxon>Diptera</taxon>
        <taxon>Brachycera</taxon>
        <taxon>Muscomorpha</taxon>
        <taxon>Ephydroidea</taxon>
        <taxon>Drosophilidae</taxon>
        <taxon>Drosophila</taxon>
        <taxon>Sophophora</taxon>
    </lineage>
</organism>
<evidence type="ECO:0000313" key="4">
    <source>
        <dbReference type="Proteomes" id="UP001059596"/>
    </source>
</evidence>
<dbReference type="PANTHER" id="PTHR21166:SF2">
    <property type="entry name" value="CELL DIVISION CONTROL PROTEIN 24 OB DOMAIN-CONTAINING PROTEIN-RELATED"/>
    <property type="match status" value="1"/>
</dbReference>
<proteinExistence type="predicted"/>
<sequence length="487" mass="54546">MAKRVKFQRLAKMQPTMTHFSTVALIVSKSSPNIFYDKMSGIERGVLTLTIRDSPNDLTICKCWGQRACVDEYAAMFHIGHVVDVVDAKVMSLPEAPPGEQRYHPQTTLSSALVVNEGYGYVVRHNSDDSDTIMVLQQLLQRPIKPLAAALKLADVRSGLGSPEKMIATYVDLLVAVAAVRPVREIKRKVPAAGHSKVQDLLHCLEVIVIDASCPEGMLLSIWQADWIRRAQQWQPRRTLLHLVDVRVSYSDFHRCPVLSHSNCTLMGENPLMAGEDCRLLLAFAATVPLKSFDGCAQAELDNLPAAASIQVQMTVRQIYSRAEGELQDASTSQFTSVLYGMVTKFDLDGFSKHINRKCTACERLIPRNLEDCSTEACRMEFLLANDGPRYTSYFNINIQLSDQTGTLVETRLAGNPAERILGLRAEDFERLAERDKSKLKWRFLLKYFEARLLVRKPAGMHKNLVVVVVDMKAIPLDKLVENVAVF</sequence>
<accession>A0A9P9YE52</accession>
<reference evidence="3" key="1">
    <citation type="journal article" date="2023" name="Genome Biol. Evol.">
        <title>Long-read-based Genome Assembly of Drosophila gunungcola Reveals Fewer Chemosensory Genes in Flower-breeding Species.</title>
        <authorList>
            <person name="Negi A."/>
            <person name="Liao B.Y."/>
            <person name="Yeh S.D."/>
        </authorList>
    </citation>
    <scope>NUCLEOTIDE SEQUENCE</scope>
    <source>
        <strain evidence="3">Sukarami</strain>
    </source>
</reference>
<feature type="domain" description="MEIOB-like N-terminal" evidence="2">
    <location>
        <begin position="4"/>
        <end position="145"/>
    </location>
</feature>
<dbReference type="AlphaFoldDB" id="A0A9P9YE52"/>
<dbReference type="InterPro" id="IPR052469">
    <property type="entry name" value="MEIOB"/>
</dbReference>
<evidence type="ECO:0000313" key="3">
    <source>
        <dbReference type="EMBL" id="KAI8035283.1"/>
    </source>
</evidence>
<dbReference type="GO" id="GO:0008310">
    <property type="term" value="F:single-stranded DNA 3'-5' DNA exonuclease activity"/>
    <property type="evidence" value="ECO:0007669"/>
    <property type="project" value="TreeGrafter"/>
</dbReference>
<name>A0A9P9YE52_9MUSC</name>
<dbReference type="EMBL" id="JAMKOV010000040">
    <property type="protein sequence ID" value="KAI8035283.1"/>
    <property type="molecule type" value="Genomic_DNA"/>
</dbReference>